<feature type="region of interest" description="Disordered" evidence="3">
    <location>
        <begin position="169"/>
        <end position="264"/>
    </location>
</feature>
<proteinExistence type="inferred from homology"/>
<feature type="region of interest" description="Disordered" evidence="3">
    <location>
        <begin position="1"/>
        <end position="34"/>
    </location>
</feature>
<feature type="compositionally biased region" description="Polar residues" evidence="3">
    <location>
        <begin position="1"/>
        <end position="19"/>
    </location>
</feature>
<feature type="domain" description="Remorin C-terminal" evidence="4">
    <location>
        <begin position="301"/>
        <end position="370"/>
    </location>
</feature>
<keyword evidence="2" id="KW-0175">Coiled coil</keyword>
<dbReference type="EMBL" id="JAVIJP010000044">
    <property type="protein sequence ID" value="KAL3626811.1"/>
    <property type="molecule type" value="Genomic_DNA"/>
</dbReference>
<dbReference type="PANTHER" id="PTHR31471">
    <property type="entry name" value="OS02G0116800 PROTEIN"/>
    <property type="match status" value="1"/>
</dbReference>
<gene>
    <name evidence="5" type="ORF">CASFOL_029383</name>
</gene>
<feature type="coiled-coil region" evidence="2">
    <location>
        <begin position="324"/>
        <end position="366"/>
    </location>
</feature>
<dbReference type="PANTHER" id="PTHR31471:SF2">
    <property type="entry name" value="REMORIN FAMILY PROTEIN"/>
    <property type="match status" value="1"/>
</dbReference>
<reference evidence="6" key="1">
    <citation type="journal article" date="2024" name="IScience">
        <title>Strigolactones Initiate the Formation of Haustorium-like Structures in Castilleja.</title>
        <authorList>
            <person name="Buerger M."/>
            <person name="Peterson D."/>
            <person name="Chory J."/>
        </authorList>
    </citation>
    <scope>NUCLEOTIDE SEQUENCE [LARGE SCALE GENOMIC DNA]</scope>
</reference>
<evidence type="ECO:0000313" key="5">
    <source>
        <dbReference type="EMBL" id="KAL3626811.1"/>
    </source>
</evidence>
<dbReference type="Pfam" id="PF03763">
    <property type="entry name" value="Remorin_C"/>
    <property type="match status" value="1"/>
</dbReference>
<evidence type="ECO:0000256" key="1">
    <source>
        <dbReference type="ARBA" id="ARBA00005711"/>
    </source>
</evidence>
<feature type="compositionally biased region" description="Polar residues" evidence="3">
    <location>
        <begin position="171"/>
        <end position="189"/>
    </location>
</feature>
<evidence type="ECO:0000259" key="4">
    <source>
        <dbReference type="Pfam" id="PF03763"/>
    </source>
</evidence>
<name>A0ABD3CAI5_9LAMI</name>
<organism evidence="5 6">
    <name type="scientific">Castilleja foliolosa</name>
    <dbReference type="NCBI Taxonomy" id="1961234"/>
    <lineage>
        <taxon>Eukaryota</taxon>
        <taxon>Viridiplantae</taxon>
        <taxon>Streptophyta</taxon>
        <taxon>Embryophyta</taxon>
        <taxon>Tracheophyta</taxon>
        <taxon>Spermatophyta</taxon>
        <taxon>Magnoliopsida</taxon>
        <taxon>eudicotyledons</taxon>
        <taxon>Gunneridae</taxon>
        <taxon>Pentapetalae</taxon>
        <taxon>asterids</taxon>
        <taxon>lamiids</taxon>
        <taxon>Lamiales</taxon>
        <taxon>Orobanchaceae</taxon>
        <taxon>Pedicularideae</taxon>
        <taxon>Castillejinae</taxon>
        <taxon>Castilleja</taxon>
    </lineage>
</organism>
<protein>
    <recommendedName>
        <fullName evidence="4">Remorin C-terminal domain-containing protein</fullName>
    </recommendedName>
</protein>
<feature type="compositionally biased region" description="Polar residues" evidence="3">
    <location>
        <begin position="220"/>
        <end position="246"/>
    </location>
</feature>
<dbReference type="InterPro" id="IPR005516">
    <property type="entry name" value="Remorin_C"/>
</dbReference>
<accession>A0ABD3CAI5</accession>
<evidence type="ECO:0000256" key="2">
    <source>
        <dbReference type="SAM" id="Coils"/>
    </source>
</evidence>
<feature type="compositionally biased region" description="Basic and acidic residues" evidence="3">
    <location>
        <begin position="250"/>
        <end position="264"/>
    </location>
</feature>
<evidence type="ECO:0000313" key="6">
    <source>
        <dbReference type="Proteomes" id="UP001632038"/>
    </source>
</evidence>
<keyword evidence="6" id="KW-1185">Reference proteome</keyword>
<feature type="region of interest" description="Disordered" evidence="3">
    <location>
        <begin position="92"/>
        <end position="125"/>
    </location>
</feature>
<sequence>MTRNHGSSFRISGPYTSPGTPEYGDINNAGDIPKTWSSERVPLLTSSSSRRHISAAALMPFNSGRALPSKWDDAERWITSPVSGYGAFKISITNQAPHHRRPKSKSGPLGPTGPDEGGSVTSGFMGSSPLTMGVLVPDGCLPVSYGTGIGVKSDSLFCGNNNYNTMNNMTRSTSVPGLSDLVSESSARSSQDDNKLDGTNDDDDDDDDDEGRVSRRDMATQISPQESTHSSSRGRLSFSKLASSIPNMECTRENHASRDNIRDVQEDKITTTANQSKKLGLRKMGLTNTEDLVSPSRNAGEASKNIPKLQRDEAKINAWENLQKAKAEAAIRKLEMKLEKKRSSSMDKITNKLKDAEMKAQAMRELLSDQAPTNSHKGFSFCIYVRICSCFACNRS</sequence>
<comment type="similarity">
    <text evidence="1">Belongs to the remorin family.</text>
</comment>
<dbReference type="Proteomes" id="UP001632038">
    <property type="component" value="Unassembled WGS sequence"/>
</dbReference>
<comment type="caution">
    <text evidence="5">The sequence shown here is derived from an EMBL/GenBank/DDBJ whole genome shotgun (WGS) entry which is preliminary data.</text>
</comment>
<feature type="compositionally biased region" description="Acidic residues" evidence="3">
    <location>
        <begin position="199"/>
        <end position="210"/>
    </location>
</feature>
<dbReference type="AlphaFoldDB" id="A0ABD3CAI5"/>
<evidence type="ECO:0000256" key="3">
    <source>
        <dbReference type="SAM" id="MobiDB-lite"/>
    </source>
</evidence>